<evidence type="ECO:0000256" key="1">
    <source>
        <dbReference type="ARBA" id="ARBA00022729"/>
    </source>
</evidence>
<organism evidence="3 4">
    <name type="scientific">Ruegeria marina</name>
    <dbReference type="NCBI Taxonomy" id="639004"/>
    <lineage>
        <taxon>Bacteria</taxon>
        <taxon>Pseudomonadati</taxon>
        <taxon>Pseudomonadota</taxon>
        <taxon>Alphaproteobacteria</taxon>
        <taxon>Rhodobacterales</taxon>
        <taxon>Roseobacteraceae</taxon>
        <taxon>Ruegeria</taxon>
    </lineage>
</organism>
<protein>
    <submittedName>
        <fullName evidence="3">Outer membrane lipoprotein-sorting protein</fullName>
    </submittedName>
</protein>
<dbReference type="InterPro" id="IPR004564">
    <property type="entry name" value="OM_lipoprot_carrier_LolA-like"/>
</dbReference>
<dbReference type="PANTHER" id="PTHR35869">
    <property type="entry name" value="OUTER-MEMBRANE LIPOPROTEIN CARRIER PROTEIN"/>
    <property type="match status" value="1"/>
</dbReference>
<sequence length="204" mass="22238">MPIWCDMKRIAFILALLVGAPAAWAAEKLPLAEISDYLNGLNTVQTTFTQINDDGSLSTGKLWLQRPGRMRFEYDPPDSSVVLAKGGTVIIHDPKSNQPPEQYPLNRTPLSIVLARTVDLGRANMVVGHAFDGTATVVTAQDPENPDYGRIELMFTEAPVELRKWVIHDSAGSRTTVILGPLTKGNSLNENLFIDGQPGVSASR</sequence>
<dbReference type="SUPFAM" id="SSF89392">
    <property type="entry name" value="Prokaryotic lipoproteins and lipoprotein localization factors"/>
    <property type="match status" value="1"/>
</dbReference>
<gene>
    <name evidence="3" type="ORF">SAMN04488239_103228</name>
</gene>
<evidence type="ECO:0000256" key="2">
    <source>
        <dbReference type="SAM" id="SignalP"/>
    </source>
</evidence>
<feature type="chain" id="PRO_5011620279" evidence="2">
    <location>
        <begin position="26"/>
        <end position="204"/>
    </location>
</feature>
<dbReference type="Proteomes" id="UP000199628">
    <property type="component" value="Unassembled WGS sequence"/>
</dbReference>
<feature type="signal peptide" evidence="2">
    <location>
        <begin position="1"/>
        <end position="25"/>
    </location>
</feature>
<evidence type="ECO:0000313" key="4">
    <source>
        <dbReference type="Proteomes" id="UP000199628"/>
    </source>
</evidence>
<dbReference type="Pfam" id="PF03548">
    <property type="entry name" value="LolA"/>
    <property type="match status" value="1"/>
</dbReference>
<evidence type="ECO:0000313" key="3">
    <source>
        <dbReference type="EMBL" id="SDC71720.1"/>
    </source>
</evidence>
<dbReference type="InterPro" id="IPR029046">
    <property type="entry name" value="LolA/LolB/LppX"/>
</dbReference>
<keyword evidence="3" id="KW-0449">Lipoprotein</keyword>
<accession>A0A1G6NUP1</accession>
<reference evidence="4" key="1">
    <citation type="submission" date="2016-10" db="EMBL/GenBank/DDBJ databases">
        <authorList>
            <person name="Varghese N."/>
            <person name="Submissions S."/>
        </authorList>
    </citation>
    <scope>NUCLEOTIDE SEQUENCE [LARGE SCALE GENOMIC DNA]</scope>
    <source>
        <strain evidence="4">CGMCC 1.9108</strain>
    </source>
</reference>
<proteinExistence type="predicted"/>
<dbReference type="AlphaFoldDB" id="A0A1G6NUP1"/>
<dbReference type="CDD" id="cd16325">
    <property type="entry name" value="LolA"/>
    <property type="match status" value="1"/>
</dbReference>
<dbReference type="STRING" id="639004.SAMN04488239_103228"/>
<dbReference type="PANTHER" id="PTHR35869:SF1">
    <property type="entry name" value="OUTER-MEMBRANE LIPOPROTEIN CARRIER PROTEIN"/>
    <property type="match status" value="1"/>
</dbReference>
<dbReference type="EMBL" id="FMZV01000003">
    <property type="protein sequence ID" value="SDC71720.1"/>
    <property type="molecule type" value="Genomic_DNA"/>
</dbReference>
<dbReference type="Gene3D" id="2.50.20.10">
    <property type="entry name" value="Lipoprotein localisation LolA/LolB/LppX"/>
    <property type="match status" value="1"/>
</dbReference>
<keyword evidence="4" id="KW-1185">Reference proteome</keyword>
<keyword evidence="1 2" id="KW-0732">Signal</keyword>
<name>A0A1G6NUP1_9RHOB</name>